<evidence type="ECO:0000313" key="2">
    <source>
        <dbReference type="EMBL" id="MBW7476041.1"/>
    </source>
</evidence>
<dbReference type="PANTHER" id="PTHR14911:SF13">
    <property type="entry name" value="TRNA (GUANINE(6)-N2)-METHYLTRANSFERASE THUMP3"/>
    <property type="match status" value="1"/>
</dbReference>
<keyword evidence="2" id="KW-0808">Transferase</keyword>
<dbReference type="PANTHER" id="PTHR14911">
    <property type="entry name" value="THUMP DOMAIN-CONTAINING"/>
    <property type="match status" value="1"/>
</dbReference>
<dbReference type="GO" id="GO:0008168">
    <property type="term" value="F:methyltransferase activity"/>
    <property type="evidence" value="ECO:0007669"/>
    <property type="project" value="UniProtKB-KW"/>
</dbReference>
<comment type="caution">
    <text evidence="2">The sequence shown here is derived from an EMBL/GenBank/DDBJ whole genome shotgun (WGS) entry which is preliminary data.</text>
</comment>
<reference evidence="2 3" key="1">
    <citation type="submission" date="2021-07" db="EMBL/GenBank/DDBJ databases">
        <title>Paenibacillus radiodurans sp. nov., isolated from the southeastern edge of Tengger Desert.</title>
        <authorList>
            <person name="Zhang G."/>
        </authorList>
    </citation>
    <scope>NUCLEOTIDE SEQUENCE [LARGE SCALE GENOMIC DNA]</scope>
    <source>
        <strain evidence="2 3">DT7-4</strain>
    </source>
</reference>
<accession>A0ABS7D831</accession>
<protein>
    <submittedName>
        <fullName evidence="2">RsmD family RNA methyltransferase</fullName>
    </submittedName>
</protein>
<evidence type="ECO:0000313" key="3">
    <source>
        <dbReference type="Proteomes" id="UP000812277"/>
    </source>
</evidence>
<dbReference type="Pfam" id="PF01170">
    <property type="entry name" value="UPF0020"/>
    <property type="match status" value="1"/>
</dbReference>
<proteinExistence type="predicted"/>
<gene>
    <name evidence="2" type="ORF">K0T92_14945</name>
</gene>
<evidence type="ECO:0000259" key="1">
    <source>
        <dbReference type="Pfam" id="PF01170"/>
    </source>
</evidence>
<dbReference type="EMBL" id="JAHZIJ010000010">
    <property type="protein sequence ID" value="MBW7476041.1"/>
    <property type="molecule type" value="Genomic_DNA"/>
</dbReference>
<dbReference type="SUPFAM" id="SSF53335">
    <property type="entry name" value="S-adenosyl-L-methionine-dependent methyltransferases"/>
    <property type="match status" value="1"/>
</dbReference>
<dbReference type="GO" id="GO:0032259">
    <property type="term" value="P:methylation"/>
    <property type="evidence" value="ECO:0007669"/>
    <property type="project" value="UniProtKB-KW"/>
</dbReference>
<organism evidence="2 3">
    <name type="scientific">Paenibacillus oenotherae</name>
    <dbReference type="NCBI Taxonomy" id="1435645"/>
    <lineage>
        <taxon>Bacteria</taxon>
        <taxon>Bacillati</taxon>
        <taxon>Bacillota</taxon>
        <taxon>Bacilli</taxon>
        <taxon>Bacillales</taxon>
        <taxon>Paenibacillaceae</taxon>
        <taxon>Paenibacillus</taxon>
    </lineage>
</organism>
<feature type="domain" description="Ribosomal RNA large subunit methyltransferase K/L-like methyltransferase" evidence="1">
    <location>
        <begin position="164"/>
        <end position="259"/>
    </location>
</feature>
<keyword evidence="2" id="KW-0489">Methyltransferase</keyword>
<dbReference type="InterPro" id="IPR000241">
    <property type="entry name" value="RlmKL-like_Mtase"/>
</dbReference>
<dbReference type="Proteomes" id="UP000812277">
    <property type="component" value="Unassembled WGS sequence"/>
</dbReference>
<dbReference type="CDD" id="cd02440">
    <property type="entry name" value="AdoMet_MTases"/>
    <property type="match status" value="1"/>
</dbReference>
<keyword evidence="3" id="KW-1185">Reference proteome</keyword>
<sequence length="328" mass="35860">MNQETSLQASVSEKLSREYLYAVAYHEDEAELCAMELRALFGSIAEGGCLISDRDVGLGRSPFIRYKLAIRAQGADVASIAEYAAGIGLNKATFKVCFIDTDGSVSYEDKRAAERQIGRSIQGQAEMRTPERLFGVAYAHGKWLFGEYRKSEPEWLKHNEKPRPYSTALSTRVARAIVNIAVPQPEGVRVIDPCCGIGTVVIEATAMGIDIAGADINPLAVRGARINLAHFGMPDVVRLADMRTLTGRYDTAIIDLPYNLCSKMSVEERLSMLQSGARLADRLLIVTTEAVDASIGQAGLQILDRCIVRKGRFERQILLCRSGEQGGA</sequence>
<dbReference type="InterPro" id="IPR029063">
    <property type="entry name" value="SAM-dependent_MTases_sf"/>
</dbReference>
<name>A0ABS7D831_9BACL</name>
<dbReference type="Gene3D" id="3.40.50.150">
    <property type="entry name" value="Vaccinia Virus protein VP39"/>
    <property type="match status" value="1"/>
</dbReference>